<keyword evidence="6 14" id="KW-0812">Transmembrane</keyword>
<protein>
    <recommendedName>
        <fullName evidence="3">P-type Cu(+) transporter</fullName>
        <ecNumber evidence="3">7.2.2.8</ecNumber>
    </recommendedName>
</protein>
<dbReference type="SFLD" id="SFLDG00002">
    <property type="entry name" value="C1.7:_P-type_atpase_like"/>
    <property type="match status" value="1"/>
</dbReference>
<feature type="transmembrane region" description="Helical" evidence="14">
    <location>
        <begin position="680"/>
        <end position="699"/>
    </location>
</feature>
<dbReference type="PRINTS" id="PR00941">
    <property type="entry name" value="CDATPASE"/>
</dbReference>
<dbReference type="GO" id="GO:0005886">
    <property type="term" value="C:plasma membrane"/>
    <property type="evidence" value="ECO:0007669"/>
    <property type="project" value="UniProtKB-SubCell"/>
</dbReference>
<keyword evidence="4" id="KW-0813">Transport</keyword>
<dbReference type="GO" id="GO:0060003">
    <property type="term" value="P:copper ion export"/>
    <property type="evidence" value="ECO:0007669"/>
    <property type="project" value="UniProtKB-ARBA"/>
</dbReference>
<dbReference type="EC" id="7.2.2.8" evidence="3"/>
<evidence type="ECO:0000256" key="7">
    <source>
        <dbReference type="ARBA" id="ARBA00022723"/>
    </source>
</evidence>
<dbReference type="SUPFAM" id="SSF55008">
    <property type="entry name" value="HMA, heavy metal-associated domain"/>
    <property type="match status" value="1"/>
</dbReference>
<evidence type="ECO:0000256" key="3">
    <source>
        <dbReference type="ARBA" id="ARBA00012517"/>
    </source>
</evidence>
<organism evidence="16 17">
    <name type="scientific">Pelovirga terrestris</name>
    <dbReference type="NCBI Taxonomy" id="2771352"/>
    <lineage>
        <taxon>Bacteria</taxon>
        <taxon>Pseudomonadati</taxon>
        <taxon>Thermodesulfobacteriota</taxon>
        <taxon>Desulfuromonadia</taxon>
        <taxon>Geobacterales</taxon>
        <taxon>Geobacteraceae</taxon>
        <taxon>Pelovirga</taxon>
    </lineage>
</organism>
<keyword evidence="10" id="KW-1278">Translocase</keyword>
<dbReference type="InterPro" id="IPR036412">
    <property type="entry name" value="HAD-like_sf"/>
</dbReference>
<evidence type="ECO:0000256" key="13">
    <source>
        <dbReference type="ARBA" id="ARBA00023136"/>
    </source>
</evidence>
<evidence type="ECO:0000256" key="2">
    <source>
        <dbReference type="ARBA" id="ARBA00006024"/>
    </source>
</evidence>
<dbReference type="GO" id="GO:0005507">
    <property type="term" value="F:copper ion binding"/>
    <property type="evidence" value="ECO:0007669"/>
    <property type="project" value="TreeGrafter"/>
</dbReference>
<sequence>MKINSPDAAVNDQQRLRFSVGGMSCTSCVATVEKKLRSLPGIKTVSVNLAGNFAQVNFDADKISPPEIYAAVEQAGFRTLAQHDEAKVDGSRQDLLMVLIAAAGGIPIMLMMFAPIPDRVELITSGILATIVQFTAGLGFYRSAWGALRNRVANMDVLVSLGISAAYGYSMLALFGLLGENVAVFFETSVMLILFIRFGKWLESRAKGRAGNALKKLLQLQAKSAILLVNGKEKNIPVEHVRPGDLLLVRPGDTIPVDGEVVEGTAAVDESMITGESLPVHKEPGAKVVGATMNRSGLLQIRATHVGEEAVLARIIRLVEDAQADKAPIQRFADRVSGFFVPVVVALSLLTFVGWYLVVSAPFLTGFQMAIAVVVIACPCALGLATPTAIMVGSAVGLERGILYKKASALETISKLDVMLLDKTGTLTSGGFAVDQIVTCGDKTIDEILALAAALEQGSNHPLAQAVVAEARSRPSIISANPQQLEEIGGQGVRGRVGNQFVVCGNHALMESAGISIEPLHQQLKDDELLNKSLIFVAVDDRLQGVIALSDQIRPAAAAVIKRLHQLGIQTVVVSGDRRDVVEQVATRLGINQAVAEVTPDQKLVLVKEYQLQGHRVGMVGDGINDAPALAQADVGIAIGTGTDVARETGDLVLIGADLFDLVRAVELGRQTLKKIKQNLFWAFFYNLSFIPLAAGLFYSSYGLYLKPEYAGLAMALSSVCVVLNSLTLKGFARRLQEIG</sequence>
<evidence type="ECO:0000256" key="8">
    <source>
        <dbReference type="ARBA" id="ARBA00022741"/>
    </source>
</evidence>
<dbReference type="Pfam" id="PF00702">
    <property type="entry name" value="Hydrolase"/>
    <property type="match status" value="1"/>
</dbReference>
<gene>
    <name evidence="16" type="ORF">ICT70_00720</name>
</gene>
<dbReference type="PANTHER" id="PTHR43520:SF8">
    <property type="entry name" value="P-TYPE CU(+) TRANSPORTER"/>
    <property type="match status" value="1"/>
</dbReference>
<dbReference type="GO" id="GO:0016887">
    <property type="term" value="F:ATP hydrolysis activity"/>
    <property type="evidence" value="ECO:0007669"/>
    <property type="project" value="InterPro"/>
</dbReference>
<dbReference type="InterPro" id="IPR017969">
    <property type="entry name" value="Heavy-metal-associated_CS"/>
</dbReference>
<dbReference type="InterPro" id="IPR023298">
    <property type="entry name" value="ATPase_P-typ_TM_dom_sf"/>
</dbReference>
<dbReference type="GO" id="GO:0005524">
    <property type="term" value="F:ATP binding"/>
    <property type="evidence" value="ECO:0007669"/>
    <property type="project" value="UniProtKB-UniRule"/>
</dbReference>
<evidence type="ECO:0000313" key="17">
    <source>
        <dbReference type="Proteomes" id="UP000632828"/>
    </source>
</evidence>
<dbReference type="InterPro" id="IPR006121">
    <property type="entry name" value="HMA_dom"/>
</dbReference>
<dbReference type="PROSITE" id="PS00154">
    <property type="entry name" value="ATPASE_E1_E2"/>
    <property type="match status" value="1"/>
</dbReference>
<dbReference type="Gene3D" id="3.40.50.1000">
    <property type="entry name" value="HAD superfamily/HAD-like"/>
    <property type="match status" value="1"/>
</dbReference>
<dbReference type="EMBL" id="JACWUN010000001">
    <property type="protein sequence ID" value="MBD1399189.1"/>
    <property type="molecule type" value="Genomic_DNA"/>
</dbReference>
<evidence type="ECO:0000259" key="15">
    <source>
        <dbReference type="PROSITE" id="PS50846"/>
    </source>
</evidence>
<keyword evidence="11 14" id="KW-1133">Transmembrane helix</keyword>
<proteinExistence type="inferred from homology"/>
<comment type="caution">
    <text evidence="16">The sequence shown here is derived from an EMBL/GenBank/DDBJ whole genome shotgun (WGS) entry which is preliminary data.</text>
</comment>
<dbReference type="InterPro" id="IPR059000">
    <property type="entry name" value="ATPase_P-type_domA"/>
</dbReference>
<keyword evidence="8 14" id="KW-0547">Nucleotide-binding</keyword>
<keyword evidence="13 14" id="KW-0472">Membrane</keyword>
<dbReference type="Gene3D" id="3.40.1110.10">
    <property type="entry name" value="Calcium-transporting ATPase, cytoplasmic domain N"/>
    <property type="match status" value="1"/>
</dbReference>
<dbReference type="AlphaFoldDB" id="A0A8J6R4H9"/>
<evidence type="ECO:0000256" key="14">
    <source>
        <dbReference type="RuleBase" id="RU362081"/>
    </source>
</evidence>
<evidence type="ECO:0000256" key="5">
    <source>
        <dbReference type="ARBA" id="ARBA00022475"/>
    </source>
</evidence>
<dbReference type="SUPFAM" id="SSF56784">
    <property type="entry name" value="HAD-like"/>
    <property type="match status" value="1"/>
</dbReference>
<dbReference type="InterPro" id="IPR001757">
    <property type="entry name" value="P_typ_ATPase"/>
</dbReference>
<feature type="transmembrane region" description="Helical" evidence="14">
    <location>
        <begin position="336"/>
        <end position="358"/>
    </location>
</feature>
<comment type="similarity">
    <text evidence="2 14">Belongs to the cation transport ATPase (P-type) (TC 3.A.3) family. Type IB subfamily.</text>
</comment>
<dbReference type="Pfam" id="PF00122">
    <property type="entry name" value="E1-E2_ATPase"/>
    <property type="match status" value="1"/>
</dbReference>
<keyword evidence="7 14" id="KW-0479">Metal-binding</keyword>
<dbReference type="InterPro" id="IPR018303">
    <property type="entry name" value="ATPase_P-typ_P_site"/>
</dbReference>
<dbReference type="GO" id="GO:0055070">
    <property type="term" value="P:copper ion homeostasis"/>
    <property type="evidence" value="ECO:0007669"/>
    <property type="project" value="TreeGrafter"/>
</dbReference>
<feature type="transmembrane region" description="Helical" evidence="14">
    <location>
        <begin position="370"/>
        <end position="398"/>
    </location>
</feature>
<keyword evidence="5 14" id="KW-1003">Cell membrane</keyword>
<dbReference type="NCBIfam" id="TIGR01494">
    <property type="entry name" value="ATPase_P-type"/>
    <property type="match status" value="1"/>
</dbReference>
<dbReference type="Proteomes" id="UP000632828">
    <property type="component" value="Unassembled WGS sequence"/>
</dbReference>
<dbReference type="PROSITE" id="PS50846">
    <property type="entry name" value="HMA_2"/>
    <property type="match status" value="1"/>
</dbReference>
<reference evidence="16" key="1">
    <citation type="submission" date="2020-09" db="EMBL/GenBank/DDBJ databases">
        <title>Pelobacter alkaliphilus sp. nov., a novel anaerobic arsenate-reducing bacterium from terrestrial mud volcano.</title>
        <authorList>
            <person name="Khomyakova M.A."/>
            <person name="Merkel A.Y."/>
            <person name="Slobodkin A.I."/>
        </authorList>
    </citation>
    <scope>NUCLEOTIDE SEQUENCE</scope>
    <source>
        <strain evidence="16">M08fum</strain>
    </source>
</reference>
<keyword evidence="17" id="KW-1185">Reference proteome</keyword>
<dbReference type="Gene3D" id="3.30.70.100">
    <property type="match status" value="1"/>
</dbReference>
<feature type="transmembrane region" description="Helical" evidence="14">
    <location>
        <begin position="122"/>
        <end position="141"/>
    </location>
</feature>
<evidence type="ECO:0000256" key="6">
    <source>
        <dbReference type="ARBA" id="ARBA00022692"/>
    </source>
</evidence>
<evidence type="ECO:0000256" key="9">
    <source>
        <dbReference type="ARBA" id="ARBA00022840"/>
    </source>
</evidence>
<dbReference type="RefSeq" id="WP_191153464.1">
    <property type="nucleotide sequence ID" value="NZ_JACWUN010000001.1"/>
</dbReference>
<name>A0A8J6R4H9_9BACT</name>
<dbReference type="SUPFAM" id="SSF81653">
    <property type="entry name" value="Calcium ATPase, transduction domain A"/>
    <property type="match status" value="1"/>
</dbReference>
<feature type="domain" description="HMA" evidence="15">
    <location>
        <begin position="14"/>
        <end position="80"/>
    </location>
</feature>
<dbReference type="SFLD" id="SFLDF00027">
    <property type="entry name" value="p-type_atpase"/>
    <property type="match status" value="1"/>
</dbReference>
<dbReference type="GO" id="GO:0043682">
    <property type="term" value="F:P-type divalent copper transporter activity"/>
    <property type="evidence" value="ECO:0007669"/>
    <property type="project" value="TreeGrafter"/>
</dbReference>
<accession>A0A8J6R4H9</accession>
<dbReference type="InterPro" id="IPR044492">
    <property type="entry name" value="P_typ_ATPase_HD_dom"/>
</dbReference>
<dbReference type="InterPro" id="IPR023214">
    <property type="entry name" value="HAD_sf"/>
</dbReference>
<dbReference type="GO" id="GO:0140581">
    <property type="term" value="F:P-type monovalent copper transporter activity"/>
    <property type="evidence" value="ECO:0007669"/>
    <property type="project" value="UniProtKB-EC"/>
</dbReference>
<feature type="transmembrane region" description="Helical" evidence="14">
    <location>
        <begin position="182"/>
        <end position="199"/>
    </location>
</feature>
<dbReference type="FunFam" id="3.30.70.100:FF:000005">
    <property type="entry name" value="Copper-exporting P-type ATPase A"/>
    <property type="match status" value="1"/>
</dbReference>
<evidence type="ECO:0000256" key="10">
    <source>
        <dbReference type="ARBA" id="ARBA00022967"/>
    </source>
</evidence>
<dbReference type="InterPro" id="IPR023299">
    <property type="entry name" value="ATPase_P-typ_cyto_dom_N"/>
</dbReference>
<keyword evidence="12" id="KW-0406">Ion transport</keyword>
<dbReference type="InterPro" id="IPR027256">
    <property type="entry name" value="P-typ_ATPase_IB"/>
</dbReference>
<dbReference type="SFLD" id="SFLDS00003">
    <property type="entry name" value="Haloacid_Dehalogenase"/>
    <property type="match status" value="1"/>
</dbReference>
<evidence type="ECO:0000256" key="12">
    <source>
        <dbReference type="ARBA" id="ARBA00023065"/>
    </source>
</evidence>
<feature type="transmembrane region" description="Helical" evidence="14">
    <location>
        <begin position="711"/>
        <end position="729"/>
    </location>
</feature>
<dbReference type="PROSITE" id="PS01047">
    <property type="entry name" value="HMA_1"/>
    <property type="match status" value="1"/>
</dbReference>
<dbReference type="PANTHER" id="PTHR43520">
    <property type="entry name" value="ATP7, ISOFORM B"/>
    <property type="match status" value="1"/>
</dbReference>
<dbReference type="CDD" id="cd00371">
    <property type="entry name" value="HMA"/>
    <property type="match status" value="1"/>
</dbReference>
<dbReference type="CDD" id="cd02094">
    <property type="entry name" value="P-type_ATPase_Cu-like"/>
    <property type="match status" value="1"/>
</dbReference>
<dbReference type="NCBIfam" id="TIGR01511">
    <property type="entry name" value="ATPase-IB1_Cu"/>
    <property type="match status" value="1"/>
</dbReference>
<evidence type="ECO:0000256" key="11">
    <source>
        <dbReference type="ARBA" id="ARBA00022989"/>
    </source>
</evidence>
<feature type="transmembrane region" description="Helical" evidence="14">
    <location>
        <begin position="95"/>
        <end position="116"/>
    </location>
</feature>
<dbReference type="FunFam" id="2.70.150.10:FF:000020">
    <property type="entry name" value="Copper-exporting P-type ATPase A"/>
    <property type="match status" value="1"/>
</dbReference>
<keyword evidence="9 14" id="KW-0067">ATP-binding</keyword>
<evidence type="ECO:0000313" key="16">
    <source>
        <dbReference type="EMBL" id="MBD1399189.1"/>
    </source>
</evidence>
<evidence type="ECO:0000256" key="1">
    <source>
        <dbReference type="ARBA" id="ARBA00004651"/>
    </source>
</evidence>
<comment type="subcellular location">
    <subcellularLocation>
        <location evidence="1">Cell membrane</location>
        <topology evidence="1">Multi-pass membrane protein</topology>
    </subcellularLocation>
</comment>
<dbReference type="Gene3D" id="2.70.150.10">
    <property type="entry name" value="Calcium-transporting ATPase, cytoplasmic transduction domain A"/>
    <property type="match status" value="1"/>
</dbReference>
<evidence type="ECO:0000256" key="4">
    <source>
        <dbReference type="ARBA" id="ARBA00022448"/>
    </source>
</evidence>
<dbReference type="Pfam" id="PF00403">
    <property type="entry name" value="HMA"/>
    <property type="match status" value="1"/>
</dbReference>
<dbReference type="InterPro" id="IPR008250">
    <property type="entry name" value="ATPase_P-typ_transduc_dom_A_sf"/>
</dbReference>
<dbReference type="PRINTS" id="PR00119">
    <property type="entry name" value="CATATPASE"/>
</dbReference>
<dbReference type="NCBIfam" id="TIGR01525">
    <property type="entry name" value="ATPase-IB_hvy"/>
    <property type="match status" value="1"/>
</dbReference>
<feature type="transmembrane region" description="Helical" evidence="14">
    <location>
        <begin position="153"/>
        <end position="176"/>
    </location>
</feature>
<dbReference type="InterPro" id="IPR036163">
    <property type="entry name" value="HMA_dom_sf"/>
</dbReference>
<dbReference type="SUPFAM" id="SSF81665">
    <property type="entry name" value="Calcium ATPase, transmembrane domain M"/>
    <property type="match status" value="1"/>
</dbReference>